<evidence type="ECO:0000256" key="3">
    <source>
        <dbReference type="ARBA" id="ARBA00022692"/>
    </source>
</evidence>
<keyword evidence="4 8" id="KW-1133">Transmembrane helix</keyword>
<dbReference type="GO" id="GO:0008049">
    <property type="term" value="P:male courtship behavior"/>
    <property type="evidence" value="ECO:0007669"/>
    <property type="project" value="TreeGrafter"/>
</dbReference>
<reference evidence="9" key="2">
    <citation type="submission" date="2023-03" db="EMBL/GenBank/DDBJ databases">
        <authorList>
            <person name="Inwood S.N."/>
            <person name="Skelly J.G."/>
            <person name="Guhlin J."/>
            <person name="Harrop T.W.R."/>
            <person name="Goldson S.G."/>
            <person name="Dearden P.K."/>
        </authorList>
    </citation>
    <scope>NUCLEOTIDE SEQUENCE</scope>
    <source>
        <strain evidence="9">Irish</strain>
        <tissue evidence="9">Whole body</tissue>
    </source>
</reference>
<dbReference type="GO" id="GO:0043025">
    <property type="term" value="C:neuronal cell body"/>
    <property type="evidence" value="ECO:0007669"/>
    <property type="project" value="TreeGrafter"/>
</dbReference>
<evidence type="ECO:0000256" key="1">
    <source>
        <dbReference type="ARBA" id="ARBA00004651"/>
    </source>
</evidence>
<dbReference type="InterPro" id="IPR013604">
    <property type="entry name" value="7TM_chemorcpt"/>
</dbReference>
<dbReference type="GO" id="GO:0050909">
    <property type="term" value="P:sensory perception of taste"/>
    <property type="evidence" value="ECO:0007669"/>
    <property type="project" value="InterPro"/>
</dbReference>
<evidence type="ECO:0000256" key="8">
    <source>
        <dbReference type="RuleBase" id="RU363108"/>
    </source>
</evidence>
<keyword evidence="6 8" id="KW-0675">Receptor</keyword>
<keyword evidence="2 8" id="KW-1003">Cell membrane</keyword>
<dbReference type="GO" id="GO:0005886">
    <property type="term" value="C:plasma membrane"/>
    <property type="evidence" value="ECO:0007669"/>
    <property type="project" value="UniProtKB-SubCell"/>
</dbReference>
<comment type="similarity">
    <text evidence="8">Belongs to the insect chemoreceptor superfamily. Gustatory receptor (GR) family.</text>
</comment>
<protein>
    <recommendedName>
        <fullName evidence="8">Gustatory receptor</fullName>
    </recommendedName>
</protein>
<accession>A0AA39KTP4</accession>
<keyword evidence="3 8" id="KW-0812">Transmembrane</keyword>
<dbReference type="Pfam" id="PF08395">
    <property type="entry name" value="7tm_7"/>
    <property type="match status" value="1"/>
</dbReference>
<feature type="transmembrane region" description="Helical" evidence="8">
    <location>
        <begin position="105"/>
        <end position="126"/>
    </location>
</feature>
<proteinExistence type="inferred from homology"/>
<feature type="transmembrane region" description="Helical" evidence="8">
    <location>
        <begin position="53"/>
        <end position="72"/>
    </location>
</feature>
<evidence type="ECO:0000313" key="9">
    <source>
        <dbReference type="EMBL" id="KAK0173246.1"/>
    </source>
</evidence>
<dbReference type="GO" id="GO:0007165">
    <property type="term" value="P:signal transduction"/>
    <property type="evidence" value="ECO:0007669"/>
    <property type="project" value="UniProtKB-KW"/>
</dbReference>
<evidence type="ECO:0000256" key="6">
    <source>
        <dbReference type="ARBA" id="ARBA00023170"/>
    </source>
</evidence>
<feature type="transmembrane region" description="Helical" evidence="8">
    <location>
        <begin position="263"/>
        <end position="284"/>
    </location>
</feature>
<dbReference type="PANTHER" id="PTHR21143:SF133">
    <property type="entry name" value="GUSTATORY AND PHEROMONE RECEPTOR 32A-RELATED"/>
    <property type="match status" value="1"/>
</dbReference>
<comment type="function">
    <text evidence="8">Gustatory receptor which mediates acceptance or avoidance behavior, depending on its substrates.</text>
</comment>
<keyword evidence="7 8" id="KW-0807">Transducer</keyword>
<evidence type="ECO:0000256" key="4">
    <source>
        <dbReference type="ARBA" id="ARBA00022989"/>
    </source>
</evidence>
<dbReference type="GO" id="GO:0030424">
    <property type="term" value="C:axon"/>
    <property type="evidence" value="ECO:0007669"/>
    <property type="project" value="TreeGrafter"/>
</dbReference>
<feature type="transmembrane region" description="Helical" evidence="8">
    <location>
        <begin position="12"/>
        <end position="33"/>
    </location>
</feature>
<comment type="caution">
    <text evidence="9">The sequence shown here is derived from an EMBL/GenBank/DDBJ whole genome shotgun (WGS) entry which is preliminary data.</text>
</comment>
<dbReference type="PANTHER" id="PTHR21143">
    <property type="entry name" value="INVERTEBRATE GUSTATORY RECEPTOR"/>
    <property type="match status" value="1"/>
</dbReference>
<reference evidence="9" key="1">
    <citation type="journal article" date="2023" name="bioRxiv">
        <title>Scaffold-level genome assemblies of two parasitoid biocontrol wasps reveal the parthenogenesis mechanism and an associated novel virus.</title>
        <authorList>
            <person name="Inwood S."/>
            <person name="Skelly J."/>
            <person name="Guhlin J."/>
            <person name="Harrop T."/>
            <person name="Goldson S."/>
            <person name="Dearden P."/>
        </authorList>
    </citation>
    <scope>NUCLEOTIDE SEQUENCE</scope>
    <source>
        <strain evidence="9">Irish</strain>
        <tissue evidence="9">Whole body</tissue>
    </source>
</reference>
<comment type="caution">
    <text evidence="8">Lacks conserved residue(s) required for the propagation of feature annotation.</text>
</comment>
<dbReference type="GO" id="GO:0030425">
    <property type="term" value="C:dendrite"/>
    <property type="evidence" value="ECO:0007669"/>
    <property type="project" value="TreeGrafter"/>
</dbReference>
<feature type="transmembrane region" description="Helical" evidence="8">
    <location>
        <begin position="132"/>
        <end position="154"/>
    </location>
</feature>
<dbReference type="EMBL" id="JAQQBS010000002">
    <property type="protein sequence ID" value="KAK0173246.1"/>
    <property type="molecule type" value="Genomic_DNA"/>
</dbReference>
<evidence type="ECO:0000256" key="2">
    <source>
        <dbReference type="ARBA" id="ARBA00022475"/>
    </source>
</evidence>
<keyword evidence="5 8" id="KW-0472">Membrane</keyword>
<evidence type="ECO:0000256" key="7">
    <source>
        <dbReference type="ARBA" id="ARBA00023224"/>
    </source>
</evidence>
<evidence type="ECO:0000313" key="10">
    <source>
        <dbReference type="Proteomes" id="UP001168990"/>
    </source>
</evidence>
<sequence length="361" mass="41491">MTQKTINCSYSVIGSSYNIIASIGLLLMAFLLANKLTSKIDLDAITVRNEFELIFLYGGNISCAVILLINSFNQRTSVMIINEYLHWKIGSIEKRHNKSLQKEQYFQIIIFTMHIVINIMLIISEVTVENNLYLIVNVLPGFILGFIIVQYAIVLTSIKNSFYKLNDLLELMTKPVTAFPYDEVAIRHIMSNNFITENINTIKQSYRALHNILNGFSNIYTCPIIFALIYIYIELTYCIYYFITPFIHSTNNLRTLMTINSFFWISKNVFVVIVLTGCAMKIVVEVKRTRGILYKIMDNNTICSGLKYELEIFASELLEKHISFIAYGLVSLDSNFLKSMVSSMITYIIILVQYSQHSENS</sequence>
<keyword evidence="10" id="KW-1185">Reference proteome</keyword>
<gene>
    <name evidence="9" type="ORF">PV328_006474</name>
</gene>
<dbReference type="Proteomes" id="UP001168990">
    <property type="component" value="Unassembled WGS sequence"/>
</dbReference>
<evidence type="ECO:0000256" key="5">
    <source>
        <dbReference type="ARBA" id="ARBA00023136"/>
    </source>
</evidence>
<dbReference type="GO" id="GO:0007635">
    <property type="term" value="P:chemosensory behavior"/>
    <property type="evidence" value="ECO:0007669"/>
    <property type="project" value="TreeGrafter"/>
</dbReference>
<dbReference type="AlphaFoldDB" id="A0AA39KTP4"/>
<name>A0AA39KTP4_9HYME</name>
<organism evidence="9 10">
    <name type="scientific">Microctonus aethiopoides</name>
    <dbReference type="NCBI Taxonomy" id="144406"/>
    <lineage>
        <taxon>Eukaryota</taxon>
        <taxon>Metazoa</taxon>
        <taxon>Ecdysozoa</taxon>
        <taxon>Arthropoda</taxon>
        <taxon>Hexapoda</taxon>
        <taxon>Insecta</taxon>
        <taxon>Pterygota</taxon>
        <taxon>Neoptera</taxon>
        <taxon>Endopterygota</taxon>
        <taxon>Hymenoptera</taxon>
        <taxon>Apocrita</taxon>
        <taxon>Ichneumonoidea</taxon>
        <taxon>Braconidae</taxon>
        <taxon>Euphorinae</taxon>
        <taxon>Microctonus</taxon>
    </lineage>
</organism>
<comment type="subcellular location">
    <subcellularLocation>
        <location evidence="1 8">Cell membrane</location>
        <topology evidence="1 8">Multi-pass membrane protein</topology>
    </subcellularLocation>
</comment>
<feature type="transmembrane region" description="Helical" evidence="8">
    <location>
        <begin position="219"/>
        <end position="243"/>
    </location>
</feature>